<reference evidence="8" key="1">
    <citation type="submission" date="2019-03" db="EMBL/GenBank/DDBJ databases">
        <title>Long read genome sequence of the mycoparasitic Pythium oligandrum ATCC 38472 isolated from sugarbeet rhizosphere.</title>
        <authorList>
            <person name="Gaulin E."/>
        </authorList>
    </citation>
    <scope>NUCLEOTIDE SEQUENCE</scope>
    <source>
        <strain evidence="8">ATCC 38472_TT</strain>
    </source>
</reference>
<feature type="transmembrane region" description="Helical" evidence="5">
    <location>
        <begin position="291"/>
        <end position="311"/>
    </location>
</feature>
<comment type="subcellular location">
    <subcellularLocation>
        <location evidence="1">Membrane</location>
        <topology evidence="1">Multi-pass membrane protein</topology>
    </subcellularLocation>
</comment>
<evidence type="ECO:0000313" key="9">
    <source>
        <dbReference type="Proteomes" id="UP000794436"/>
    </source>
</evidence>
<keyword evidence="4 5" id="KW-0472">Membrane</keyword>
<feature type="transmembrane region" description="Helical" evidence="5">
    <location>
        <begin position="217"/>
        <end position="237"/>
    </location>
</feature>
<dbReference type="EMBL" id="SPLM01000002">
    <property type="protein sequence ID" value="TMW68684.1"/>
    <property type="molecule type" value="Genomic_DNA"/>
</dbReference>
<dbReference type="GO" id="GO:0007166">
    <property type="term" value="P:cell surface receptor signaling pathway"/>
    <property type="evidence" value="ECO:0007669"/>
    <property type="project" value="InterPro"/>
</dbReference>
<evidence type="ECO:0000256" key="2">
    <source>
        <dbReference type="ARBA" id="ARBA00022692"/>
    </source>
</evidence>
<feature type="transmembrane region" description="Helical" evidence="5">
    <location>
        <begin position="257"/>
        <end position="279"/>
    </location>
</feature>
<accession>A0A8K1FPT2</accession>
<feature type="signal peptide" evidence="6">
    <location>
        <begin position="1"/>
        <end position="18"/>
    </location>
</feature>
<feature type="transmembrane region" description="Helical" evidence="5">
    <location>
        <begin position="83"/>
        <end position="104"/>
    </location>
</feature>
<keyword evidence="6" id="KW-0732">Signal</keyword>
<keyword evidence="2 5" id="KW-0812">Transmembrane</keyword>
<evidence type="ECO:0000256" key="6">
    <source>
        <dbReference type="SAM" id="SignalP"/>
    </source>
</evidence>
<dbReference type="Pfam" id="PF00002">
    <property type="entry name" value="7tm_2"/>
    <property type="match status" value="1"/>
</dbReference>
<protein>
    <recommendedName>
        <fullName evidence="7">G-protein coupled receptors family 2 profile 2 domain-containing protein</fullName>
    </recommendedName>
</protein>
<dbReference type="Gene3D" id="1.20.1070.10">
    <property type="entry name" value="Rhodopsin 7-helix transmembrane proteins"/>
    <property type="match status" value="1"/>
</dbReference>
<dbReference type="GO" id="GO:0005886">
    <property type="term" value="C:plasma membrane"/>
    <property type="evidence" value="ECO:0007669"/>
    <property type="project" value="TreeGrafter"/>
</dbReference>
<feature type="transmembrane region" description="Helical" evidence="5">
    <location>
        <begin position="161"/>
        <end position="180"/>
    </location>
</feature>
<feature type="transmembrane region" description="Helical" evidence="5">
    <location>
        <begin position="124"/>
        <end position="149"/>
    </location>
</feature>
<feature type="transmembrane region" description="Helical" evidence="5">
    <location>
        <begin position="47"/>
        <end position="71"/>
    </location>
</feature>
<proteinExistence type="predicted"/>
<evidence type="ECO:0000256" key="1">
    <source>
        <dbReference type="ARBA" id="ARBA00004141"/>
    </source>
</evidence>
<evidence type="ECO:0000256" key="3">
    <source>
        <dbReference type="ARBA" id="ARBA00022989"/>
    </source>
</evidence>
<dbReference type="PANTHER" id="PTHR23112">
    <property type="entry name" value="G PROTEIN-COUPLED RECEPTOR 157-RELATED"/>
    <property type="match status" value="1"/>
</dbReference>
<dbReference type="InterPro" id="IPR022343">
    <property type="entry name" value="GCR1-cAMP_receptor"/>
</dbReference>
<comment type="caution">
    <text evidence="8">The sequence shown here is derived from an EMBL/GenBank/DDBJ whole genome shotgun (WGS) entry which is preliminary data.</text>
</comment>
<dbReference type="GO" id="GO:0007189">
    <property type="term" value="P:adenylate cyclase-activating G protein-coupled receptor signaling pathway"/>
    <property type="evidence" value="ECO:0007669"/>
    <property type="project" value="TreeGrafter"/>
</dbReference>
<evidence type="ECO:0000259" key="7">
    <source>
        <dbReference type="PROSITE" id="PS50261"/>
    </source>
</evidence>
<dbReference type="InterPro" id="IPR000832">
    <property type="entry name" value="GPCR_2_secretin-like"/>
</dbReference>
<name>A0A8K1FPT2_PYTOL</name>
<dbReference type="OrthoDB" id="100006at2759"/>
<dbReference type="PROSITE" id="PS50261">
    <property type="entry name" value="G_PROTEIN_RECEP_F2_4"/>
    <property type="match status" value="1"/>
</dbReference>
<evidence type="ECO:0000256" key="4">
    <source>
        <dbReference type="ARBA" id="ARBA00023136"/>
    </source>
</evidence>
<keyword evidence="9" id="KW-1185">Reference proteome</keyword>
<keyword evidence="3 5" id="KW-1133">Transmembrane helix</keyword>
<organism evidence="8 9">
    <name type="scientific">Pythium oligandrum</name>
    <name type="common">Mycoparasitic fungus</name>
    <dbReference type="NCBI Taxonomy" id="41045"/>
    <lineage>
        <taxon>Eukaryota</taxon>
        <taxon>Sar</taxon>
        <taxon>Stramenopiles</taxon>
        <taxon>Oomycota</taxon>
        <taxon>Peronosporomycetes</taxon>
        <taxon>Pythiales</taxon>
        <taxon>Pythiaceae</taxon>
        <taxon>Pythium</taxon>
    </lineage>
</organism>
<dbReference type="GO" id="GO:0004930">
    <property type="term" value="F:G protein-coupled receptor activity"/>
    <property type="evidence" value="ECO:0007669"/>
    <property type="project" value="InterPro"/>
</dbReference>
<dbReference type="InterPro" id="IPR017981">
    <property type="entry name" value="GPCR_2-like_7TM"/>
</dbReference>
<feature type="chain" id="PRO_5035438618" description="G-protein coupled receptors family 2 profile 2 domain-containing protein" evidence="6">
    <location>
        <begin position="19"/>
        <end position="333"/>
    </location>
</feature>
<dbReference type="PRINTS" id="PR02001">
    <property type="entry name" value="GCR1CAMPR"/>
</dbReference>
<dbReference type="AlphaFoldDB" id="A0A8K1FPT2"/>
<dbReference type="Proteomes" id="UP000794436">
    <property type="component" value="Unassembled WGS sequence"/>
</dbReference>
<gene>
    <name evidence="8" type="ORF">Poli38472_006152</name>
</gene>
<evidence type="ECO:0000313" key="8">
    <source>
        <dbReference type="EMBL" id="TMW68684.1"/>
    </source>
</evidence>
<dbReference type="SUPFAM" id="SSF81321">
    <property type="entry name" value="Family A G protein-coupled receptor-like"/>
    <property type="match status" value="1"/>
</dbReference>
<sequence>MLAVLCVMLASWIPEVVGVTHKVVSSQALDAADQRLLSSTSSEISVARALVTASSVCSLCCALSIILYFVLNQDSRRCGRRILFCLHVADVGVSSAWLLSWWVSPTPSTDAPEAEASPLCMAQGYLLVYFSLASYLWTACFAFHLYQILARRSKYPELYESRYHVISWGLPALTVCQLVVQEISGATLLGESGRPWCWFRTWSDYEWVRSGFHAQLALFYIPVAIVLVHNLATYISLLYHLSDILSTKMEERIWRRLLAYSWVFFLSFVWGIFAVFYQATSPNHELSPSMLYFMSFFTPLQGAMNAIAYGVNEKMRRRIKSGLWQTRQPTQRQ</sequence>
<dbReference type="PANTHER" id="PTHR23112:SF0">
    <property type="entry name" value="TRANSMEMBRANE PROTEIN 116"/>
    <property type="match status" value="1"/>
</dbReference>
<feature type="domain" description="G-protein coupled receptors family 2 profile 2" evidence="7">
    <location>
        <begin position="47"/>
        <end position="313"/>
    </location>
</feature>
<evidence type="ECO:0000256" key="5">
    <source>
        <dbReference type="SAM" id="Phobius"/>
    </source>
</evidence>